<dbReference type="EMBL" id="CACRXK020004395">
    <property type="protein sequence ID" value="CAB4002598.1"/>
    <property type="molecule type" value="Genomic_DNA"/>
</dbReference>
<keyword evidence="8" id="KW-0131">Cell cycle</keyword>
<keyword evidence="5" id="KW-0808">Transferase</keyword>
<evidence type="ECO:0000256" key="8">
    <source>
        <dbReference type="ARBA" id="ARBA00023306"/>
    </source>
</evidence>
<evidence type="ECO:0000256" key="15">
    <source>
        <dbReference type="ARBA" id="ARBA00047527"/>
    </source>
</evidence>
<evidence type="ECO:0000256" key="1">
    <source>
        <dbReference type="ARBA" id="ARBA00004496"/>
    </source>
</evidence>
<evidence type="ECO:0000256" key="3">
    <source>
        <dbReference type="ARBA" id="ARBA00022490"/>
    </source>
</evidence>
<evidence type="ECO:0000259" key="16">
    <source>
        <dbReference type="Pfam" id="PF00275"/>
    </source>
</evidence>
<keyword evidence="3" id="KW-0963">Cytoplasm</keyword>
<dbReference type="InterPro" id="IPR001986">
    <property type="entry name" value="Enolpyruvate_Tfrase_dom"/>
</dbReference>
<evidence type="ECO:0000256" key="12">
    <source>
        <dbReference type="ARBA" id="ARBA00039754"/>
    </source>
</evidence>
<dbReference type="AlphaFoldDB" id="A0A6S7IHH1"/>
<keyword evidence="18" id="KW-1185">Reference proteome</keyword>
<dbReference type="Gene3D" id="3.65.10.10">
    <property type="entry name" value="Enolpyruvate transferase domain"/>
    <property type="match status" value="2"/>
</dbReference>
<accession>A0A6S7IHH1</accession>
<evidence type="ECO:0000313" key="18">
    <source>
        <dbReference type="Proteomes" id="UP001152795"/>
    </source>
</evidence>
<evidence type="ECO:0000256" key="9">
    <source>
        <dbReference type="ARBA" id="ARBA00023316"/>
    </source>
</evidence>
<organism evidence="17 18">
    <name type="scientific">Paramuricea clavata</name>
    <name type="common">Red gorgonian</name>
    <name type="synonym">Violescent sea-whip</name>
    <dbReference type="NCBI Taxonomy" id="317549"/>
    <lineage>
        <taxon>Eukaryota</taxon>
        <taxon>Metazoa</taxon>
        <taxon>Cnidaria</taxon>
        <taxon>Anthozoa</taxon>
        <taxon>Octocorallia</taxon>
        <taxon>Malacalcyonacea</taxon>
        <taxon>Plexauridae</taxon>
        <taxon>Paramuricea</taxon>
    </lineage>
</organism>
<evidence type="ECO:0000256" key="2">
    <source>
        <dbReference type="ARBA" id="ARBA00004752"/>
    </source>
</evidence>
<reference evidence="17" key="1">
    <citation type="submission" date="2020-04" db="EMBL/GenBank/DDBJ databases">
        <authorList>
            <person name="Alioto T."/>
            <person name="Alioto T."/>
            <person name="Gomez Garrido J."/>
        </authorList>
    </citation>
    <scope>NUCLEOTIDE SEQUENCE</scope>
    <source>
        <strain evidence="17">A484AB</strain>
    </source>
</reference>
<dbReference type="CDD" id="cd01555">
    <property type="entry name" value="UdpNAET"/>
    <property type="match status" value="1"/>
</dbReference>
<evidence type="ECO:0000256" key="6">
    <source>
        <dbReference type="ARBA" id="ARBA00022960"/>
    </source>
</evidence>
<proteinExistence type="inferred from homology"/>
<evidence type="ECO:0000256" key="10">
    <source>
        <dbReference type="ARBA" id="ARBA00038367"/>
    </source>
</evidence>
<dbReference type="GO" id="GO:0005737">
    <property type="term" value="C:cytoplasm"/>
    <property type="evidence" value="ECO:0007669"/>
    <property type="project" value="UniProtKB-SubCell"/>
</dbReference>
<evidence type="ECO:0000313" key="17">
    <source>
        <dbReference type="EMBL" id="CAB4002598.1"/>
    </source>
</evidence>
<dbReference type="InterPro" id="IPR013792">
    <property type="entry name" value="RNA3'P_cycl/enolpyr_Trfase_a/b"/>
</dbReference>
<dbReference type="InterPro" id="IPR036968">
    <property type="entry name" value="Enolpyruvate_Tfrase_sf"/>
</dbReference>
<evidence type="ECO:0000256" key="4">
    <source>
        <dbReference type="ARBA" id="ARBA00022618"/>
    </source>
</evidence>
<comment type="subcellular location">
    <subcellularLocation>
        <location evidence="1">Cytoplasm</location>
    </subcellularLocation>
</comment>
<gene>
    <name evidence="17" type="ORF">PACLA_8A023421</name>
</gene>
<dbReference type="Pfam" id="PF00275">
    <property type="entry name" value="EPSP_synthase"/>
    <property type="match status" value="1"/>
</dbReference>
<dbReference type="NCBIfam" id="NF006873">
    <property type="entry name" value="PRK09369.1"/>
    <property type="match status" value="1"/>
</dbReference>
<evidence type="ECO:0000256" key="11">
    <source>
        <dbReference type="ARBA" id="ARBA00039108"/>
    </source>
</evidence>
<evidence type="ECO:0000256" key="7">
    <source>
        <dbReference type="ARBA" id="ARBA00022984"/>
    </source>
</evidence>
<dbReference type="InterPro" id="IPR050068">
    <property type="entry name" value="MurA_subfamily"/>
</dbReference>
<name>A0A6S7IHH1_PARCT</name>
<evidence type="ECO:0000256" key="13">
    <source>
        <dbReference type="ARBA" id="ARBA00042443"/>
    </source>
</evidence>
<comment type="catalytic activity">
    <reaction evidence="15">
        <text>phosphoenolpyruvate + UDP-N-acetyl-alpha-D-glucosamine = UDP-N-acetyl-3-O-(1-carboxyvinyl)-alpha-D-glucosamine + phosphate</text>
        <dbReference type="Rhea" id="RHEA:18681"/>
        <dbReference type="ChEBI" id="CHEBI:43474"/>
        <dbReference type="ChEBI" id="CHEBI:57705"/>
        <dbReference type="ChEBI" id="CHEBI:58702"/>
        <dbReference type="ChEBI" id="CHEBI:68483"/>
        <dbReference type="EC" id="2.5.1.7"/>
    </reaction>
</comment>
<dbReference type="EC" id="2.5.1.7" evidence="11"/>
<dbReference type="Proteomes" id="UP001152795">
    <property type="component" value="Unassembled WGS sequence"/>
</dbReference>
<dbReference type="PANTHER" id="PTHR43783:SF1">
    <property type="entry name" value="UDP-N-ACETYLGLUCOSAMINE 1-CARBOXYVINYLTRANSFERASE"/>
    <property type="match status" value="1"/>
</dbReference>
<dbReference type="InterPro" id="IPR005750">
    <property type="entry name" value="UDP_GlcNAc_COvinyl_MurA"/>
</dbReference>
<keyword evidence="7" id="KW-0573">Peptidoglycan synthesis</keyword>
<dbReference type="SUPFAM" id="SSF55205">
    <property type="entry name" value="EPT/RTPC-like"/>
    <property type="match status" value="1"/>
</dbReference>
<evidence type="ECO:0000256" key="14">
    <source>
        <dbReference type="ARBA" id="ARBA00042842"/>
    </source>
</evidence>
<dbReference type="GO" id="GO:0008760">
    <property type="term" value="F:UDP-N-acetylglucosamine 1-carboxyvinyltransferase activity"/>
    <property type="evidence" value="ECO:0007669"/>
    <property type="project" value="UniProtKB-EC"/>
</dbReference>
<comment type="pathway">
    <text evidence="2">Cell wall biogenesis; peptidoglycan biosynthesis.</text>
</comment>
<dbReference type="PANTHER" id="PTHR43783">
    <property type="entry name" value="UDP-N-ACETYLGLUCOSAMINE 1-CARBOXYVINYLTRANSFERASE"/>
    <property type="match status" value="1"/>
</dbReference>
<dbReference type="GO" id="GO:0008360">
    <property type="term" value="P:regulation of cell shape"/>
    <property type="evidence" value="ECO:0007669"/>
    <property type="project" value="UniProtKB-KW"/>
</dbReference>
<keyword evidence="4" id="KW-0132">Cell division</keyword>
<protein>
    <recommendedName>
        <fullName evidence="12">UDP-N-acetylglucosamine 1-carboxyvinyltransferase</fullName>
        <ecNumber evidence="11">2.5.1.7</ecNumber>
    </recommendedName>
    <alternativeName>
        <fullName evidence="13">Enoylpyruvate transferase</fullName>
    </alternativeName>
    <alternativeName>
        <fullName evidence="14">UDP-N-acetylglucosamine enolpyruvyl transferase</fullName>
    </alternativeName>
</protein>
<comment type="caution">
    <text evidence="17">The sequence shown here is derived from an EMBL/GenBank/DDBJ whole genome shotgun (WGS) entry which is preliminary data.</text>
</comment>
<dbReference type="GO" id="GO:0051301">
    <property type="term" value="P:cell division"/>
    <property type="evidence" value="ECO:0007669"/>
    <property type="project" value="UniProtKB-KW"/>
</dbReference>
<keyword evidence="6" id="KW-0133">Cell shape</keyword>
<evidence type="ECO:0000256" key="5">
    <source>
        <dbReference type="ARBA" id="ARBA00022679"/>
    </source>
</evidence>
<keyword evidence="9" id="KW-0961">Cell wall biogenesis/degradation</keyword>
<sequence length="458" mass="49586">MSLETAVLEIHGGQPLNGAVAISGAKNAILPLMAATVLTDKPVVFSNVPQISDVVFMKKLLASHGVSVDIDQNRITATNPRPIPDDPTISGKFRASVLLLGPLLARLGHARIYLSGGDDIDSQGRPVDFHVTNLESLGATVSPPIRASLAEPPYIEAFAPSGLTAPRQPLVLAKVSVGATQNTIMAACVASGTTTIKNASIEPETLDLIKLLKSMGAEIEVDKTQRKIKVTGKDIATFNRRTISHTVIPDRIVAGTYAIAAVITGGNIELQMGNFPDKTILDLQEAEFWRLLAAGVDITRTRNGIRVSRKRNPSTGQLVPIKPVRVVTRPYPGFPTDLHPQWAALMCFANGQSWIDETIFDKRFNYVEQLQEMGAAINRDQSNRKRVNVVGNAQLTRSLQPTVTVEAGDIRAGAALILAAHARNGITKIKGLHHVERGYEDFVNKFTSCGSRNRMFFE</sequence>
<dbReference type="GO" id="GO:0071555">
    <property type="term" value="P:cell wall organization"/>
    <property type="evidence" value="ECO:0007669"/>
    <property type="project" value="UniProtKB-KW"/>
</dbReference>
<dbReference type="GO" id="GO:0019277">
    <property type="term" value="P:UDP-N-acetylgalactosamine biosynthetic process"/>
    <property type="evidence" value="ECO:0007669"/>
    <property type="project" value="InterPro"/>
</dbReference>
<feature type="domain" description="Enolpyruvate transferase" evidence="16">
    <location>
        <begin position="11"/>
        <end position="445"/>
    </location>
</feature>
<dbReference type="OrthoDB" id="7788545at2759"/>
<comment type="similarity">
    <text evidence="10">Belongs to the EPSP synthase family. MurA subfamily.</text>
</comment>